<dbReference type="GO" id="GO:0042597">
    <property type="term" value="C:periplasmic space"/>
    <property type="evidence" value="ECO:0007669"/>
    <property type="project" value="InterPro"/>
</dbReference>
<proteinExistence type="predicted"/>
<dbReference type="Gene3D" id="2.60.40.1220">
    <property type="match status" value="1"/>
</dbReference>
<name>A0A396SA21_9BACL</name>
<dbReference type="GO" id="GO:0005886">
    <property type="term" value="C:plasma membrane"/>
    <property type="evidence" value="ECO:0007669"/>
    <property type="project" value="UniProtKB-SubCell"/>
</dbReference>
<dbReference type="PANTHER" id="PTHR34820">
    <property type="entry name" value="INNER MEMBRANE PROTEIN YEBZ"/>
    <property type="match status" value="1"/>
</dbReference>
<keyword evidence="4" id="KW-0479">Metal-binding</keyword>
<evidence type="ECO:0000256" key="8">
    <source>
        <dbReference type="ARBA" id="ARBA00023136"/>
    </source>
</evidence>
<keyword evidence="8 9" id="KW-0472">Membrane</keyword>
<evidence type="ECO:0000313" key="14">
    <source>
        <dbReference type="Proteomes" id="UP000265692"/>
    </source>
</evidence>
<keyword evidence="2" id="KW-1003">Cell membrane</keyword>
<dbReference type="RefSeq" id="WP_118876017.1">
    <property type="nucleotide sequence ID" value="NZ_QWEI01000003.1"/>
</dbReference>
<protein>
    <recommendedName>
        <fullName evidence="15">CopC domain-containing protein</fullName>
    </recommendedName>
</protein>
<evidence type="ECO:0000256" key="6">
    <source>
        <dbReference type="ARBA" id="ARBA00022989"/>
    </source>
</evidence>
<evidence type="ECO:0000256" key="4">
    <source>
        <dbReference type="ARBA" id="ARBA00022723"/>
    </source>
</evidence>
<dbReference type="InterPro" id="IPR007348">
    <property type="entry name" value="CopC_dom"/>
</dbReference>
<dbReference type="EMBL" id="QWEI01000003">
    <property type="protein sequence ID" value="RHW37631.1"/>
    <property type="molecule type" value="Genomic_DNA"/>
</dbReference>
<dbReference type="PANTHER" id="PTHR34820:SF4">
    <property type="entry name" value="INNER MEMBRANE PROTEIN YEBZ"/>
    <property type="match status" value="1"/>
</dbReference>
<keyword evidence="3 9" id="KW-0812">Transmembrane</keyword>
<dbReference type="GO" id="GO:0005507">
    <property type="term" value="F:copper ion binding"/>
    <property type="evidence" value="ECO:0007669"/>
    <property type="project" value="InterPro"/>
</dbReference>
<dbReference type="Proteomes" id="UP000265692">
    <property type="component" value="Unassembled WGS sequence"/>
</dbReference>
<keyword evidence="6 9" id="KW-1133">Transmembrane helix</keyword>
<keyword evidence="5 10" id="KW-0732">Signal</keyword>
<evidence type="ECO:0000313" key="13">
    <source>
        <dbReference type="EMBL" id="RHW37631.1"/>
    </source>
</evidence>
<evidence type="ECO:0000256" key="9">
    <source>
        <dbReference type="SAM" id="Phobius"/>
    </source>
</evidence>
<dbReference type="Pfam" id="PF04234">
    <property type="entry name" value="CopC"/>
    <property type="match status" value="1"/>
</dbReference>
<organism evidence="13 14">
    <name type="scientific">Ureibacillus yapensis</name>
    <dbReference type="NCBI Taxonomy" id="2304605"/>
    <lineage>
        <taxon>Bacteria</taxon>
        <taxon>Bacillati</taxon>
        <taxon>Bacillota</taxon>
        <taxon>Bacilli</taxon>
        <taxon>Bacillales</taxon>
        <taxon>Caryophanaceae</taxon>
        <taxon>Ureibacillus</taxon>
    </lineage>
</organism>
<feature type="transmembrane region" description="Helical" evidence="9">
    <location>
        <begin position="207"/>
        <end position="228"/>
    </location>
</feature>
<feature type="transmembrane region" description="Helical" evidence="9">
    <location>
        <begin position="297"/>
        <end position="323"/>
    </location>
</feature>
<dbReference type="SUPFAM" id="SSF81296">
    <property type="entry name" value="E set domains"/>
    <property type="match status" value="1"/>
</dbReference>
<dbReference type="AlphaFoldDB" id="A0A396SA21"/>
<evidence type="ECO:0000256" key="10">
    <source>
        <dbReference type="SAM" id="SignalP"/>
    </source>
</evidence>
<evidence type="ECO:0008006" key="15">
    <source>
        <dbReference type="Google" id="ProtNLM"/>
    </source>
</evidence>
<keyword evidence="14" id="KW-1185">Reference proteome</keyword>
<dbReference type="InterPro" id="IPR014756">
    <property type="entry name" value="Ig_E-set"/>
</dbReference>
<evidence type="ECO:0000256" key="3">
    <source>
        <dbReference type="ARBA" id="ARBA00022692"/>
    </source>
</evidence>
<dbReference type="InterPro" id="IPR014755">
    <property type="entry name" value="Cu-Rt/internalin_Ig-like"/>
</dbReference>
<feature type="transmembrane region" description="Helical" evidence="9">
    <location>
        <begin position="176"/>
        <end position="195"/>
    </location>
</feature>
<sequence>MTQTISKVTSCLFIAFLFMFMSSFVSAHVFVVEETPLPNSTLESSPSSISIKFSNQVDSSFSIKVLDMENQEVDVRVASISEDKKTIESQLPQLPNGQYKVQYAVISSNDGHVIEGNYTFHVNWKSSPSINHDYVKEETSGSIGKSQGNDMSNASNFENNQDSADYLGMIHYIAKAIYYFGLLMIVGWILIWRTIKNHSFELRKKFLFFGMIFQLIHFTGLMIFLLVQMNVFTSQGISFKFDFPIDTLFGKLWIVSLIFSLAGFFFLFKNRLFDFLWVLTIVVAKSFNGHTQEFEPTSLLVALNGIHLFAAAIWAAGLFYMLLFWRKQQLYVKSFLPIFSKAAVISIVLLSVSGSIISYLYLPDQDAILTDWGIVLLFKIAAVLGVVVIGAFIRMKMKRGRLADLKLPIKIDFLLLIILIILVSILTSLNPLP</sequence>
<dbReference type="InterPro" id="IPR032694">
    <property type="entry name" value="CopC/D"/>
</dbReference>
<feature type="transmembrane region" description="Helical" evidence="9">
    <location>
        <begin position="413"/>
        <end position="432"/>
    </location>
</feature>
<evidence type="ECO:0000256" key="2">
    <source>
        <dbReference type="ARBA" id="ARBA00022475"/>
    </source>
</evidence>
<keyword evidence="7" id="KW-0186">Copper</keyword>
<dbReference type="GO" id="GO:0006825">
    <property type="term" value="P:copper ion transport"/>
    <property type="evidence" value="ECO:0007669"/>
    <property type="project" value="InterPro"/>
</dbReference>
<feature type="chain" id="PRO_5017291385" description="CopC domain-containing protein" evidence="10">
    <location>
        <begin position="28"/>
        <end position="433"/>
    </location>
</feature>
<feature type="domain" description="Copper resistance protein D" evidence="12">
    <location>
        <begin position="335"/>
        <end position="426"/>
    </location>
</feature>
<evidence type="ECO:0000259" key="11">
    <source>
        <dbReference type="Pfam" id="PF04234"/>
    </source>
</evidence>
<evidence type="ECO:0000256" key="7">
    <source>
        <dbReference type="ARBA" id="ARBA00023008"/>
    </source>
</evidence>
<dbReference type="OrthoDB" id="2353937at2"/>
<comment type="caution">
    <text evidence="13">The sequence shown here is derived from an EMBL/GenBank/DDBJ whole genome shotgun (WGS) entry which is preliminary data.</text>
</comment>
<accession>A0A396SA21</accession>
<gene>
    <name evidence="13" type="ORF">D1B33_08890</name>
</gene>
<dbReference type="InterPro" id="IPR008457">
    <property type="entry name" value="Cu-R_CopD_dom"/>
</dbReference>
<reference evidence="13 14" key="1">
    <citation type="submission" date="2018-08" db="EMBL/GenBank/DDBJ databases">
        <title>Lysinibacillus sp. YLB-03 draft genome sequence.</title>
        <authorList>
            <person name="Yu L."/>
        </authorList>
    </citation>
    <scope>NUCLEOTIDE SEQUENCE [LARGE SCALE GENOMIC DNA]</scope>
    <source>
        <strain evidence="13 14">YLB-03</strain>
    </source>
</reference>
<feature type="transmembrane region" description="Helical" evidence="9">
    <location>
        <begin position="248"/>
        <end position="268"/>
    </location>
</feature>
<evidence type="ECO:0000256" key="1">
    <source>
        <dbReference type="ARBA" id="ARBA00004651"/>
    </source>
</evidence>
<dbReference type="GO" id="GO:0046688">
    <property type="term" value="P:response to copper ion"/>
    <property type="evidence" value="ECO:0007669"/>
    <property type="project" value="InterPro"/>
</dbReference>
<feature type="transmembrane region" description="Helical" evidence="9">
    <location>
        <begin position="374"/>
        <end position="393"/>
    </location>
</feature>
<evidence type="ECO:0000259" key="12">
    <source>
        <dbReference type="Pfam" id="PF05425"/>
    </source>
</evidence>
<feature type="domain" description="CopC" evidence="11">
    <location>
        <begin position="28"/>
        <end position="122"/>
    </location>
</feature>
<dbReference type="Pfam" id="PF05425">
    <property type="entry name" value="CopD"/>
    <property type="match status" value="1"/>
</dbReference>
<feature type="signal peptide" evidence="10">
    <location>
        <begin position="1"/>
        <end position="27"/>
    </location>
</feature>
<comment type="subcellular location">
    <subcellularLocation>
        <location evidence="1">Cell membrane</location>
        <topology evidence="1">Multi-pass membrane protein</topology>
    </subcellularLocation>
</comment>
<feature type="transmembrane region" description="Helical" evidence="9">
    <location>
        <begin position="275"/>
        <end position="291"/>
    </location>
</feature>
<feature type="transmembrane region" description="Helical" evidence="9">
    <location>
        <begin position="335"/>
        <end position="362"/>
    </location>
</feature>
<evidence type="ECO:0000256" key="5">
    <source>
        <dbReference type="ARBA" id="ARBA00022729"/>
    </source>
</evidence>